<dbReference type="InterPro" id="IPR021742">
    <property type="entry name" value="RSS_P20_N"/>
</dbReference>
<protein>
    <submittedName>
        <fullName evidence="2">Putative silencing supressor</fullName>
    </submittedName>
</protein>
<reference evidence="2 3" key="1">
    <citation type="journal article" date="2007" name="Virus Res.">
        <title>Strawberry chlorotic fleck: identification and characterization of a novel Closterovirus associated with the disease.</title>
        <authorList>
            <person name="Tzanetakis I.E."/>
            <person name="Martin R.R."/>
        </authorList>
    </citation>
    <scope>NUCLEOTIDE SEQUENCE [LARGE SCALE GENOMIC DNA]</scope>
</reference>
<dbReference type="GeneID" id="5179528"/>
<evidence type="ECO:0000259" key="1">
    <source>
        <dbReference type="Pfam" id="PF11757"/>
    </source>
</evidence>
<evidence type="ECO:0000313" key="3">
    <source>
        <dbReference type="Proteomes" id="UP000201555"/>
    </source>
</evidence>
<feature type="domain" description="Suppressor of RNA silencing P21-like N-terminal" evidence="1">
    <location>
        <begin position="1"/>
        <end position="91"/>
    </location>
</feature>
<dbReference type="Pfam" id="PF11757">
    <property type="entry name" value="RSS_P20"/>
    <property type="match status" value="1"/>
</dbReference>
<dbReference type="Proteomes" id="UP000201555">
    <property type="component" value="Segment"/>
</dbReference>
<name>Q0GK46_9CLOS</name>
<dbReference type="KEGG" id="vg:5179528"/>
<dbReference type="EMBL" id="DQ860839">
    <property type="protein sequence ID" value="ABI23190.1"/>
    <property type="molecule type" value="Genomic_RNA"/>
</dbReference>
<accession>Q0GK46</accession>
<organism evidence="2 3">
    <name type="scientific">Strawberry chlorotic fleck-associated virus</name>
    <dbReference type="NCBI Taxonomy" id="399314"/>
    <lineage>
        <taxon>Viruses</taxon>
        <taxon>Riboviria</taxon>
        <taxon>Orthornavirae</taxon>
        <taxon>Kitrinoviricota</taxon>
        <taxon>Alsuviricetes</taxon>
        <taxon>Martellivirales</taxon>
        <taxon>Closteroviridae</taxon>
        <taxon>Closterovirus</taxon>
        <taxon>Closterovirus fragariae</taxon>
    </lineage>
</organism>
<sequence length="193" mass="21762">MRGYYDVQAFKDLNNHYVSCIHVVGAVERRTDGLKQHCLEFNNSLAIKAALKCDANSDVMSRKNSAKEKLEILTEIDANCAILLKLLRKKVVRYELGVRSMQGTFDYIYQKYSSLHPEVPHSEILRHKITPAAQEVIEALSEEYKLSLSDRSFPGFLVLGVSTGTNRLSFATAADQADLVTENDDFVNVRMES</sequence>
<dbReference type="RefSeq" id="YP_762630.1">
    <property type="nucleotide sequence ID" value="NC_008366.1"/>
</dbReference>
<proteinExistence type="predicted"/>
<evidence type="ECO:0000313" key="2">
    <source>
        <dbReference type="EMBL" id="ABI23190.1"/>
    </source>
</evidence>
<keyword evidence="3" id="KW-1185">Reference proteome</keyword>